<sequence length="187" mass="20645">MVLKLYGNPISIATKHVAVVLHKKKIPYELVAIDFAKIKEPEVWVKQPFGQIPYLDNDGFILYESRAIARYLEAKYPNQGPKLVPSPSDVKVTALFEQAASVEFSDFDPFASKAAYEAIINPVLFGKFLAGDEITLADLFHLSYGELLATGGSDLLSSKGPNVARWWKDVSSRASWQAVKDSIPASL</sequence>
<feature type="domain" description="GST C-terminal" evidence="5">
    <location>
        <begin position="42"/>
        <end position="187"/>
    </location>
</feature>
<keyword evidence="7" id="KW-1185">Reference proteome</keyword>
<name>A0A4S8LFR3_DENBC</name>
<evidence type="ECO:0000256" key="1">
    <source>
        <dbReference type="ARBA" id="ARBA00012452"/>
    </source>
</evidence>
<dbReference type="InterPro" id="IPR004045">
    <property type="entry name" value="Glutathione_S-Trfase_N"/>
</dbReference>
<dbReference type="InterPro" id="IPR036249">
    <property type="entry name" value="Thioredoxin-like_sf"/>
</dbReference>
<dbReference type="PROSITE" id="PS50404">
    <property type="entry name" value="GST_NTER"/>
    <property type="match status" value="1"/>
</dbReference>
<feature type="domain" description="GST N-terminal" evidence="4">
    <location>
        <begin position="1"/>
        <end position="80"/>
    </location>
</feature>
<evidence type="ECO:0000313" key="6">
    <source>
        <dbReference type="EMBL" id="THU87809.1"/>
    </source>
</evidence>
<dbReference type="GO" id="GO:0004364">
    <property type="term" value="F:glutathione transferase activity"/>
    <property type="evidence" value="ECO:0007669"/>
    <property type="project" value="UniProtKB-EC"/>
</dbReference>
<dbReference type="InterPro" id="IPR004046">
    <property type="entry name" value="GST_C"/>
</dbReference>
<dbReference type="GO" id="GO:0006749">
    <property type="term" value="P:glutathione metabolic process"/>
    <property type="evidence" value="ECO:0007669"/>
    <property type="project" value="TreeGrafter"/>
</dbReference>
<protein>
    <recommendedName>
        <fullName evidence="1">glutathione transferase</fullName>
        <ecNumber evidence="1">2.5.1.18</ecNumber>
    </recommendedName>
</protein>
<dbReference type="Pfam" id="PF13417">
    <property type="entry name" value="GST_N_3"/>
    <property type="match status" value="1"/>
</dbReference>
<dbReference type="PANTHER" id="PTHR43900">
    <property type="entry name" value="GLUTATHIONE S-TRANSFERASE RHO"/>
    <property type="match status" value="1"/>
</dbReference>
<dbReference type="EC" id="2.5.1.18" evidence="1"/>
<organism evidence="6 7">
    <name type="scientific">Dendrothele bispora (strain CBS 962.96)</name>
    <dbReference type="NCBI Taxonomy" id="1314807"/>
    <lineage>
        <taxon>Eukaryota</taxon>
        <taxon>Fungi</taxon>
        <taxon>Dikarya</taxon>
        <taxon>Basidiomycota</taxon>
        <taxon>Agaricomycotina</taxon>
        <taxon>Agaricomycetes</taxon>
        <taxon>Agaricomycetidae</taxon>
        <taxon>Agaricales</taxon>
        <taxon>Agaricales incertae sedis</taxon>
        <taxon>Dendrothele</taxon>
    </lineage>
</organism>
<dbReference type="SUPFAM" id="SSF47616">
    <property type="entry name" value="GST C-terminal domain-like"/>
    <property type="match status" value="1"/>
</dbReference>
<evidence type="ECO:0000259" key="5">
    <source>
        <dbReference type="PROSITE" id="PS50405"/>
    </source>
</evidence>
<dbReference type="Proteomes" id="UP000297245">
    <property type="component" value="Unassembled WGS sequence"/>
</dbReference>
<gene>
    <name evidence="6" type="ORF">K435DRAFT_866905</name>
</gene>
<dbReference type="GO" id="GO:0043295">
    <property type="term" value="F:glutathione binding"/>
    <property type="evidence" value="ECO:0007669"/>
    <property type="project" value="TreeGrafter"/>
</dbReference>
<dbReference type="Gene3D" id="3.40.30.10">
    <property type="entry name" value="Glutaredoxin"/>
    <property type="match status" value="1"/>
</dbReference>
<dbReference type="SFLD" id="SFLDS00019">
    <property type="entry name" value="Glutathione_Transferase_(cytos"/>
    <property type="match status" value="1"/>
</dbReference>
<accession>A0A4S8LFR3</accession>
<keyword evidence="2 6" id="KW-0808">Transferase</keyword>
<evidence type="ECO:0000256" key="3">
    <source>
        <dbReference type="ARBA" id="ARBA00047960"/>
    </source>
</evidence>
<reference evidence="6 7" key="1">
    <citation type="journal article" date="2019" name="Nat. Ecol. Evol.">
        <title>Megaphylogeny resolves global patterns of mushroom evolution.</title>
        <authorList>
            <person name="Varga T."/>
            <person name="Krizsan K."/>
            <person name="Foldi C."/>
            <person name="Dima B."/>
            <person name="Sanchez-Garcia M."/>
            <person name="Sanchez-Ramirez S."/>
            <person name="Szollosi G.J."/>
            <person name="Szarkandi J.G."/>
            <person name="Papp V."/>
            <person name="Albert L."/>
            <person name="Andreopoulos W."/>
            <person name="Angelini C."/>
            <person name="Antonin V."/>
            <person name="Barry K.W."/>
            <person name="Bougher N.L."/>
            <person name="Buchanan P."/>
            <person name="Buyck B."/>
            <person name="Bense V."/>
            <person name="Catcheside P."/>
            <person name="Chovatia M."/>
            <person name="Cooper J."/>
            <person name="Damon W."/>
            <person name="Desjardin D."/>
            <person name="Finy P."/>
            <person name="Geml J."/>
            <person name="Haridas S."/>
            <person name="Hughes K."/>
            <person name="Justo A."/>
            <person name="Karasinski D."/>
            <person name="Kautmanova I."/>
            <person name="Kiss B."/>
            <person name="Kocsube S."/>
            <person name="Kotiranta H."/>
            <person name="LaButti K.M."/>
            <person name="Lechner B.E."/>
            <person name="Liimatainen K."/>
            <person name="Lipzen A."/>
            <person name="Lukacs Z."/>
            <person name="Mihaltcheva S."/>
            <person name="Morgado L.N."/>
            <person name="Niskanen T."/>
            <person name="Noordeloos M.E."/>
            <person name="Ohm R.A."/>
            <person name="Ortiz-Santana B."/>
            <person name="Ovrebo C."/>
            <person name="Racz N."/>
            <person name="Riley R."/>
            <person name="Savchenko A."/>
            <person name="Shiryaev A."/>
            <person name="Soop K."/>
            <person name="Spirin V."/>
            <person name="Szebenyi C."/>
            <person name="Tomsovsky M."/>
            <person name="Tulloss R.E."/>
            <person name="Uehling J."/>
            <person name="Grigoriev I.V."/>
            <person name="Vagvolgyi C."/>
            <person name="Papp T."/>
            <person name="Martin F.M."/>
            <person name="Miettinen O."/>
            <person name="Hibbett D.S."/>
            <person name="Nagy L.G."/>
        </authorList>
    </citation>
    <scope>NUCLEOTIDE SEQUENCE [LARGE SCALE GENOMIC DNA]</scope>
    <source>
        <strain evidence="6 7">CBS 962.96</strain>
    </source>
</reference>
<dbReference type="OrthoDB" id="249703at2759"/>
<proteinExistence type="predicted"/>
<dbReference type="SUPFAM" id="SSF52833">
    <property type="entry name" value="Thioredoxin-like"/>
    <property type="match status" value="1"/>
</dbReference>
<dbReference type="InterPro" id="IPR040079">
    <property type="entry name" value="Glutathione_S-Trfase"/>
</dbReference>
<dbReference type="PANTHER" id="PTHR43900:SF3">
    <property type="entry name" value="GLUTATHIONE S-TRANSFERASE RHO"/>
    <property type="match status" value="1"/>
</dbReference>
<evidence type="ECO:0000256" key="2">
    <source>
        <dbReference type="ARBA" id="ARBA00022679"/>
    </source>
</evidence>
<dbReference type="PROSITE" id="PS50405">
    <property type="entry name" value="GST_CTER"/>
    <property type="match status" value="1"/>
</dbReference>
<evidence type="ECO:0000313" key="7">
    <source>
        <dbReference type="Proteomes" id="UP000297245"/>
    </source>
</evidence>
<dbReference type="InterPro" id="IPR036282">
    <property type="entry name" value="Glutathione-S-Trfase_C_sf"/>
</dbReference>
<dbReference type="GO" id="GO:0005737">
    <property type="term" value="C:cytoplasm"/>
    <property type="evidence" value="ECO:0007669"/>
    <property type="project" value="TreeGrafter"/>
</dbReference>
<evidence type="ECO:0000259" key="4">
    <source>
        <dbReference type="PROSITE" id="PS50404"/>
    </source>
</evidence>
<dbReference type="EMBL" id="ML179434">
    <property type="protein sequence ID" value="THU87809.1"/>
    <property type="molecule type" value="Genomic_DNA"/>
</dbReference>
<dbReference type="Pfam" id="PF00043">
    <property type="entry name" value="GST_C"/>
    <property type="match status" value="1"/>
</dbReference>
<dbReference type="Gene3D" id="1.20.1050.10">
    <property type="match status" value="1"/>
</dbReference>
<dbReference type="InterPro" id="IPR010987">
    <property type="entry name" value="Glutathione-S-Trfase_C-like"/>
</dbReference>
<comment type="catalytic activity">
    <reaction evidence="3">
        <text>RX + glutathione = an S-substituted glutathione + a halide anion + H(+)</text>
        <dbReference type="Rhea" id="RHEA:16437"/>
        <dbReference type="ChEBI" id="CHEBI:15378"/>
        <dbReference type="ChEBI" id="CHEBI:16042"/>
        <dbReference type="ChEBI" id="CHEBI:17792"/>
        <dbReference type="ChEBI" id="CHEBI:57925"/>
        <dbReference type="ChEBI" id="CHEBI:90779"/>
        <dbReference type="EC" id="2.5.1.18"/>
    </reaction>
</comment>
<dbReference type="AlphaFoldDB" id="A0A4S8LFR3"/>